<dbReference type="Pfam" id="PF01221">
    <property type="entry name" value="Dynein_light"/>
    <property type="match status" value="1"/>
</dbReference>
<dbReference type="InterPro" id="IPR001372">
    <property type="entry name" value="Dynein_light_chain_typ-1/2"/>
</dbReference>
<evidence type="ECO:0000256" key="4">
    <source>
        <dbReference type="ARBA" id="ARBA00022701"/>
    </source>
</evidence>
<comment type="similarity">
    <text evidence="2">Belongs to the dynein light chain family.</text>
</comment>
<evidence type="ECO:0000256" key="2">
    <source>
        <dbReference type="ARBA" id="ARBA00010156"/>
    </source>
</evidence>
<dbReference type="SMART" id="SM01375">
    <property type="entry name" value="Dynein_light"/>
    <property type="match status" value="1"/>
</dbReference>
<evidence type="ECO:0000256" key="7">
    <source>
        <dbReference type="ARBA" id="ARBA00023212"/>
    </source>
</evidence>
<dbReference type="FunFam" id="3.30.740.10:FF:000001">
    <property type="entry name" value="Dynein light chain"/>
    <property type="match status" value="1"/>
</dbReference>
<proteinExistence type="inferred from homology"/>
<feature type="non-terminal residue" evidence="9">
    <location>
        <position position="1"/>
    </location>
</feature>
<dbReference type="AlphaFoldDB" id="A0AAV5UK49"/>
<feature type="region of interest" description="Disordered" evidence="8">
    <location>
        <begin position="37"/>
        <end position="98"/>
    </location>
</feature>
<dbReference type="GO" id="GO:0005868">
    <property type="term" value="C:cytoplasmic dynein complex"/>
    <property type="evidence" value="ECO:0007669"/>
    <property type="project" value="TreeGrafter"/>
</dbReference>
<keyword evidence="3" id="KW-0963">Cytoplasm</keyword>
<keyword evidence="6" id="KW-0505">Motor protein</keyword>
<evidence type="ECO:0008006" key="11">
    <source>
        <dbReference type="Google" id="ProtNLM"/>
    </source>
</evidence>
<keyword evidence="5" id="KW-0243">Dynein</keyword>
<evidence type="ECO:0000313" key="9">
    <source>
        <dbReference type="EMBL" id="GMT07445.1"/>
    </source>
</evidence>
<dbReference type="PROSITE" id="PS01239">
    <property type="entry name" value="DYNEIN_LIGHT_1"/>
    <property type="match status" value="1"/>
</dbReference>
<evidence type="ECO:0000256" key="8">
    <source>
        <dbReference type="SAM" id="MobiDB-lite"/>
    </source>
</evidence>
<evidence type="ECO:0000256" key="5">
    <source>
        <dbReference type="ARBA" id="ARBA00023017"/>
    </source>
</evidence>
<dbReference type="EMBL" id="BTSX01000006">
    <property type="protein sequence ID" value="GMT07445.1"/>
    <property type="molecule type" value="Genomic_DNA"/>
</dbReference>
<dbReference type="GO" id="GO:0005874">
    <property type="term" value="C:microtubule"/>
    <property type="evidence" value="ECO:0007669"/>
    <property type="project" value="UniProtKB-KW"/>
</dbReference>
<evidence type="ECO:0000256" key="3">
    <source>
        <dbReference type="ARBA" id="ARBA00022490"/>
    </source>
</evidence>
<evidence type="ECO:0000313" key="10">
    <source>
        <dbReference type="Proteomes" id="UP001432027"/>
    </source>
</evidence>
<dbReference type="GO" id="GO:0007017">
    <property type="term" value="P:microtubule-based process"/>
    <property type="evidence" value="ECO:0007669"/>
    <property type="project" value="InterPro"/>
</dbReference>
<dbReference type="Gene3D" id="3.30.740.10">
    <property type="entry name" value="Protein Inhibitor Of Neuronal Nitric Oxide Synthase"/>
    <property type="match status" value="1"/>
</dbReference>
<evidence type="ECO:0000256" key="6">
    <source>
        <dbReference type="ARBA" id="ARBA00023175"/>
    </source>
</evidence>
<dbReference type="InterPro" id="IPR037177">
    <property type="entry name" value="DLC_sf"/>
</dbReference>
<dbReference type="CDD" id="cd21452">
    <property type="entry name" value="DLC-like_DYNLL1_DYNLL2"/>
    <property type="match status" value="1"/>
</dbReference>
<comment type="subcellular location">
    <subcellularLocation>
        <location evidence="1">Cytoplasm</location>
        <location evidence="1">Cytoskeleton</location>
    </subcellularLocation>
</comment>
<accession>A0AAV5UK49</accession>
<dbReference type="GO" id="GO:0045505">
    <property type="term" value="F:dynein intermediate chain binding"/>
    <property type="evidence" value="ECO:0007669"/>
    <property type="project" value="TreeGrafter"/>
</dbReference>
<dbReference type="PANTHER" id="PTHR11886:SF113">
    <property type="entry name" value="DYNEIN LIGHT CHAIN 2, CYTOPLASMIC"/>
    <property type="match status" value="1"/>
</dbReference>
<dbReference type="PANTHER" id="PTHR11886">
    <property type="entry name" value="DYNEIN LIGHT CHAIN"/>
    <property type="match status" value="1"/>
</dbReference>
<keyword evidence="7" id="KW-0206">Cytoskeleton</keyword>
<name>A0AAV5UK49_9BILA</name>
<feature type="compositionally biased region" description="Basic and acidic residues" evidence="8">
    <location>
        <begin position="43"/>
        <end position="56"/>
    </location>
</feature>
<keyword evidence="10" id="KW-1185">Reference proteome</keyword>
<dbReference type="SUPFAM" id="SSF54648">
    <property type="entry name" value="DLC"/>
    <property type="match status" value="1"/>
</dbReference>
<organism evidence="9 10">
    <name type="scientific">Pristionchus entomophagus</name>
    <dbReference type="NCBI Taxonomy" id="358040"/>
    <lineage>
        <taxon>Eukaryota</taxon>
        <taxon>Metazoa</taxon>
        <taxon>Ecdysozoa</taxon>
        <taxon>Nematoda</taxon>
        <taxon>Chromadorea</taxon>
        <taxon>Rhabditida</taxon>
        <taxon>Rhabditina</taxon>
        <taxon>Diplogasteromorpha</taxon>
        <taxon>Diplogasteroidea</taxon>
        <taxon>Neodiplogasteridae</taxon>
        <taxon>Pristionchus</taxon>
    </lineage>
</organism>
<gene>
    <name evidence="9" type="ORF">PENTCL1PPCAC_29619</name>
</gene>
<protein>
    <recommendedName>
        <fullName evidence="11">Dynein light chain</fullName>
    </recommendedName>
</protein>
<sequence>PPPPLHPSFSKPRDMNEVPLCLPFPYCSVYVLGEAEEAPSSPDHQETTQKDHDRLKLGVGYGTEDSDDSGMSSITSRKSTRIRGSTDEQSSSSRIGDKKATECVIKSTDMNDEMQKAAMQVAIDAMNKHRVEKDIATYIKEEFDKRYLPSWHCVVGRNFGSYVTHETNHFIYFYIQHVAVMLFKTGF</sequence>
<evidence type="ECO:0000256" key="1">
    <source>
        <dbReference type="ARBA" id="ARBA00004245"/>
    </source>
</evidence>
<comment type="caution">
    <text evidence="9">The sequence shown here is derived from an EMBL/GenBank/DDBJ whole genome shotgun (WGS) entry which is preliminary data.</text>
</comment>
<keyword evidence="4" id="KW-0493">Microtubule</keyword>
<dbReference type="InterPro" id="IPR019763">
    <property type="entry name" value="Dynein_light_1/2_CS"/>
</dbReference>
<reference evidence="9" key="1">
    <citation type="submission" date="2023-10" db="EMBL/GenBank/DDBJ databases">
        <title>Genome assembly of Pristionchus species.</title>
        <authorList>
            <person name="Yoshida K."/>
            <person name="Sommer R.J."/>
        </authorList>
    </citation>
    <scope>NUCLEOTIDE SEQUENCE</scope>
    <source>
        <strain evidence="9">RS0144</strain>
    </source>
</reference>
<dbReference type="Proteomes" id="UP001432027">
    <property type="component" value="Unassembled WGS sequence"/>
</dbReference>